<reference evidence="3 4" key="1">
    <citation type="submission" date="2023-03" db="EMBL/GenBank/DDBJ databases">
        <title>Bacillus Genome Sequencing.</title>
        <authorList>
            <person name="Dunlap C."/>
        </authorList>
    </citation>
    <scope>NUCLEOTIDE SEQUENCE [LARGE SCALE GENOMIC DNA]</scope>
    <source>
        <strain evidence="3 4">NRS-52</strain>
    </source>
</reference>
<organism evidence="3 4">
    <name type="scientific">Paenibacillus chibensis</name>
    <dbReference type="NCBI Taxonomy" id="59846"/>
    <lineage>
        <taxon>Bacteria</taxon>
        <taxon>Bacillati</taxon>
        <taxon>Bacillota</taxon>
        <taxon>Bacilli</taxon>
        <taxon>Bacillales</taxon>
        <taxon>Paenibacillaceae</taxon>
        <taxon>Paenibacillus</taxon>
    </lineage>
</organism>
<name>A0ABU6PV56_9BACL</name>
<evidence type="ECO:0000313" key="3">
    <source>
        <dbReference type="EMBL" id="MED5017900.1"/>
    </source>
</evidence>
<dbReference type="Pfam" id="PF01381">
    <property type="entry name" value="HTH_3"/>
    <property type="match status" value="1"/>
</dbReference>
<dbReference type="EMBL" id="JARTLD010000028">
    <property type="protein sequence ID" value="MED5017900.1"/>
    <property type="molecule type" value="Genomic_DNA"/>
</dbReference>
<evidence type="ECO:0000259" key="2">
    <source>
        <dbReference type="PROSITE" id="PS50943"/>
    </source>
</evidence>
<dbReference type="CDD" id="cd00093">
    <property type="entry name" value="HTH_XRE"/>
    <property type="match status" value="1"/>
</dbReference>
<dbReference type="Gene3D" id="1.10.260.40">
    <property type="entry name" value="lambda repressor-like DNA-binding domains"/>
    <property type="match status" value="1"/>
</dbReference>
<gene>
    <name evidence="3" type="ORF">P9847_11360</name>
</gene>
<dbReference type="PROSITE" id="PS50943">
    <property type="entry name" value="HTH_CROC1"/>
    <property type="match status" value="1"/>
</dbReference>
<accession>A0ABU6PV56</accession>
<dbReference type="SMART" id="SM00530">
    <property type="entry name" value="HTH_XRE"/>
    <property type="match status" value="1"/>
</dbReference>
<evidence type="ECO:0000256" key="1">
    <source>
        <dbReference type="ARBA" id="ARBA00023125"/>
    </source>
</evidence>
<dbReference type="Proteomes" id="UP001343257">
    <property type="component" value="Unassembled WGS sequence"/>
</dbReference>
<proteinExistence type="predicted"/>
<dbReference type="InterPro" id="IPR001387">
    <property type="entry name" value="Cro/C1-type_HTH"/>
</dbReference>
<dbReference type="InterPro" id="IPR010982">
    <property type="entry name" value="Lambda_DNA-bd_dom_sf"/>
</dbReference>
<dbReference type="PANTHER" id="PTHR46558:SF11">
    <property type="entry name" value="HTH-TYPE TRANSCRIPTIONAL REGULATOR XRE"/>
    <property type="match status" value="1"/>
</dbReference>
<keyword evidence="1" id="KW-0238">DNA-binding</keyword>
<evidence type="ECO:0000313" key="4">
    <source>
        <dbReference type="Proteomes" id="UP001343257"/>
    </source>
</evidence>
<protein>
    <submittedName>
        <fullName evidence="3">Helix-turn-helix transcriptional regulator</fullName>
    </submittedName>
</protein>
<dbReference type="PANTHER" id="PTHR46558">
    <property type="entry name" value="TRACRIPTIONAL REGULATORY PROTEIN-RELATED-RELATED"/>
    <property type="match status" value="1"/>
</dbReference>
<sequence length="131" mass="15062">MFRPDRLIQLRKNKGLTQEDLGKKINSTKGTISNYENGHSTPPSEALVLIANALNTSTDYLLGRTNEAHPDLSDTSKEQAEFEEFINDPEHGIFFKDYLKAPAERREEMRLIFKVLQEKEKGRKPEDRQGE</sequence>
<dbReference type="RefSeq" id="WP_328277868.1">
    <property type="nucleotide sequence ID" value="NZ_JARTLD010000028.1"/>
</dbReference>
<dbReference type="SUPFAM" id="SSF47413">
    <property type="entry name" value="lambda repressor-like DNA-binding domains"/>
    <property type="match status" value="1"/>
</dbReference>
<feature type="domain" description="HTH cro/C1-type" evidence="2">
    <location>
        <begin position="7"/>
        <end position="61"/>
    </location>
</feature>
<comment type="caution">
    <text evidence="3">The sequence shown here is derived from an EMBL/GenBank/DDBJ whole genome shotgun (WGS) entry which is preliminary data.</text>
</comment>
<keyword evidence="4" id="KW-1185">Reference proteome</keyword>